<evidence type="ECO:0000313" key="2">
    <source>
        <dbReference type="EMBL" id="QYZ68481.1"/>
    </source>
</evidence>
<evidence type="ECO:0000256" key="1">
    <source>
        <dbReference type="SAM" id="Phobius"/>
    </source>
</evidence>
<dbReference type="AlphaFoldDB" id="A0A8G0ZT79"/>
<sequence length="51" mass="5338">MPVTHFLFLLVSVIVAAGVTIALFAVANLPLMALAFAALSGTLILGLRRWG</sequence>
<keyword evidence="3" id="KW-1185">Reference proteome</keyword>
<feature type="transmembrane region" description="Helical" evidence="1">
    <location>
        <begin position="31"/>
        <end position="47"/>
    </location>
</feature>
<organism evidence="2 3">
    <name type="scientific">Neotabrizicola shimadae</name>
    <dbReference type="NCBI Taxonomy" id="2807096"/>
    <lineage>
        <taxon>Bacteria</taxon>
        <taxon>Pseudomonadati</taxon>
        <taxon>Pseudomonadota</taxon>
        <taxon>Alphaproteobacteria</taxon>
        <taxon>Rhodobacterales</taxon>
        <taxon>Paracoccaceae</taxon>
        <taxon>Neotabrizicola</taxon>
    </lineage>
</organism>
<name>A0A8G0ZT79_9RHOB</name>
<accession>A0A8G0ZT79</accession>
<dbReference type="RefSeq" id="WP_220660704.1">
    <property type="nucleotide sequence ID" value="NZ_CP069370.1"/>
</dbReference>
<reference evidence="2" key="1">
    <citation type="submission" date="2021-02" db="EMBL/GenBank/DDBJ databases">
        <title>Rhodobacter shimadae sp. nov., an aerobic anoxygenic phototrophic bacterium isolated from a hot spring.</title>
        <authorList>
            <person name="Muramatsu S."/>
            <person name="Haruta S."/>
            <person name="Hirose S."/>
            <person name="Hanada S."/>
        </authorList>
    </citation>
    <scope>NUCLEOTIDE SEQUENCE</scope>
    <source>
        <strain evidence="2">N10</strain>
    </source>
</reference>
<dbReference type="EMBL" id="CP069370">
    <property type="protein sequence ID" value="QYZ68481.1"/>
    <property type="molecule type" value="Genomic_DNA"/>
</dbReference>
<keyword evidence="1" id="KW-1133">Transmembrane helix</keyword>
<evidence type="ECO:0000313" key="3">
    <source>
        <dbReference type="Proteomes" id="UP000826300"/>
    </source>
</evidence>
<proteinExistence type="predicted"/>
<feature type="transmembrane region" description="Helical" evidence="1">
    <location>
        <begin position="7"/>
        <end position="25"/>
    </location>
</feature>
<gene>
    <name evidence="2" type="ORF">JO391_11875</name>
</gene>
<dbReference type="KEGG" id="nsm:JO391_11875"/>
<keyword evidence="1" id="KW-0472">Membrane</keyword>
<keyword evidence="1" id="KW-0812">Transmembrane</keyword>
<dbReference type="Proteomes" id="UP000826300">
    <property type="component" value="Chromosome"/>
</dbReference>
<protein>
    <submittedName>
        <fullName evidence="2">Uncharacterized protein</fullName>
    </submittedName>
</protein>